<evidence type="ECO:0000313" key="2">
    <source>
        <dbReference type="Proteomes" id="UP000000709"/>
    </source>
</evidence>
<dbReference type="RefSeq" id="XP_007376630.1">
    <property type="nucleotide sequence ID" value="XM_007376568.1"/>
</dbReference>
<dbReference type="Proteomes" id="UP000000709">
    <property type="component" value="Unassembled WGS sequence"/>
</dbReference>
<evidence type="ECO:0000313" key="1">
    <source>
        <dbReference type="EMBL" id="EGW31852.1"/>
    </source>
</evidence>
<dbReference type="AlphaFoldDB" id="G3AS03"/>
<keyword evidence="2" id="KW-1185">Reference proteome</keyword>
<dbReference type="GeneID" id="18874330"/>
<organism evidence="2">
    <name type="scientific">Spathaspora passalidarum (strain NRRL Y-27907 / 11-Y1)</name>
    <dbReference type="NCBI Taxonomy" id="619300"/>
    <lineage>
        <taxon>Eukaryota</taxon>
        <taxon>Fungi</taxon>
        <taxon>Dikarya</taxon>
        <taxon>Ascomycota</taxon>
        <taxon>Saccharomycotina</taxon>
        <taxon>Pichiomycetes</taxon>
        <taxon>Debaryomycetaceae</taxon>
        <taxon>Spathaspora</taxon>
    </lineage>
</organism>
<dbReference type="EMBL" id="GL996503">
    <property type="protein sequence ID" value="EGW31852.1"/>
    <property type="molecule type" value="Genomic_DNA"/>
</dbReference>
<dbReference type="InParanoid" id="G3AS03"/>
<sequence>MAAKRKNGPHFRVWICEWKLASISAFAVCRLGDTCNLTHYLLRPNCELATCMEDTLKFDSTPENFALKW</sequence>
<protein>
    <submittedName>
        <fullName evidence="1">Uncharacterized protein</fullName>
    </submittedName>
</protein>
<reference evidence="1 2" key="1">
    <citation type="journal article" date="2011" name="Proc. Natl. Acad. Sci. U.S.A.">
        <title>Comparative genomics of xylose-fermenting fungi for enhanced biofuel production.</title>
        <authorList>
            <person name="Wohlbach D.J."/>
            <person name="Kuo A."/>
            <person name="Sato T.K."/>
            <person name="Potts K.M."/>
            <person name="Salamov A.A."/>
            <person name="LaButti K.M."/>
            <person name="Sun H."/>
            <person name="Clum A."/>
            <person name="Pangilinan J.L."/>
            <person name="Lindquist E.A."/>
            <person name="Lucas S."/>
            <person name="Lapidus A."/>
            <person name="Jin M."/>
            <person name="Gunawan C."/>
            <person name="Balan V."/>
            <person name="Dale B.E."/>
            <person name="Jeffries T.W."/>
            <person name="Zinkel R."/>
            <person name="Barry K.W."/>
            <person name="Grigoriev I.V."/>
            <person name="Gasch A.P."/>
        </authorList>
    </citation>
    <scope>NUCLEOTIDE SEQUENCE [LARGE SCALE GENOMIC DNA]</scope>
    <source>
        <strain evidence="2">NRRL Y-27907 / 11-Y1</strain>
    </source>
</reference>
<name>G3AS03_SPAPN</name>
<proteinExistence type="predicted"/>
<dbReference type="KEGG" id="spaa:SPAPADRAFT_62462"/>
<accession>G3AS03</accession>
<dbReference type="HOGENOM" id="CLU_2777540_0_0_1"/>
<gene>
    <name evidence="1" type="ORF">SPAPADRAFT_62462</name>
</gene>